<organism evidence="1 2">
    <name type="scientific">Tanacetum coccineum</name>
    <dbReference type="NCBI Taxonomy" id="301880"/>
    <lineage>
        <taxon>Eukaryota</taxon>
        <taxon>Viridiplantae</taxon>
        <taxon>Streptophyta</taxon>
        <taxon>Embryophyta</taxon>
        <taxon>Tracheophyta</taxon>
        <taxon>Spermatophyta</taxon>
        <taxon>Magnoliopsida</taxon>
        <taxon>eudicotyledons</taxon>
        <taxon>Gunneridae</taxon>
        <taxon>Pentapetalae</taxon>
        <taxon>asterids</taxon>
        <taxon>campanulids</taxon>
        <taxon>Asterales</taxon>
        <taxon>Asteraceae</taxon>
        <taxon>Asteroideae</taxon>
        <taxon>Anthemideae</taxon>
        <taxon>Anthemidinae</taxon>
        <taxon>Tanacetum</taxon>
    </lineage>
</organism>
<name>A0ABQ4YF23_9ASTR</name>
<sequence length="339" mass="38741">MENEHELSYETLTRVYLGSYEHYKGVVVELEHSKPGFELQGAKMVEMGRFRDSLIRPSLMILGSYGSKGLLPYGFEKEEIWSELEGLGDDKEELGFDTYARNPVKEILLNLNLPDHRSVLTELEVHVNMEMEIPRIVVVWVTVLTDLSGKYTVLAFVRSYTMLAVCRFYKMGTFRETLAEGNEGAQHLGPERARVYSDLSPKDKEWYNADIRATNIVLQGHQNKVRETLQGYSALVLGSSEQNVDMQNQVNIKQALNVDNVFQADDCDAFDFDVDEAPTAQTMFMANLLYDVVCEHHEVHEIHDDVQPNYVVDLHTDYASDSNMILYDQYVKDNAMSVV</sequence>
<reference evidence="1" key="2">
    <citation type="submission" date="2022-01" db="EMBL/GenBank/DDBJ databases">
        <authorList>
            <person name="Yamashiro T."/>
            <person name="Shiraishi A."/>
            <person name="Satake H."/>
            <person name="Nakayama K."/>
        </authorList>
    </citation>
    <scope>NUCLEOTIDE SEQUENCE</scope>
</reference>
<evidence type="ECO:0000313" key="2">
    <source>
        <dbReference type="Proteomes" id="UP001151760"/>
    </source>
</evidence>
<gene>
    <name evidence="1" type="ORF">Tco_0725906</name>
</gene>
<evidence type="ECO:0000313" key="1">
    <source>
        <dbReference type="EMBL" id="GJS76025.1"/>
    </source>
</evidence>
<proteinExistence type="predicted"/>
<comment type="caution">
    <text evidence="1">The sequence shown here is derived from an EMBL/GenBank/DDBJ whole genome shotgun (WGS) entry which is preliminary data.</text>
</comment>
<protein>
    <submittedName>
        <fullName evidence="1">Uncharacterized protein</fullName>
    </submittedName>
</protein>
<dbReference type="EMBL" id="BQNB010010345">
    <property type="protein sequence ID" value="GJS76025.1"/>
    <property type="molecule type" value="Genomic_DNA"/>
</dbReference>
<dbReference type="Proteomes" id="UP001151760">
    <property type="component" value="Unassembled WGS sequence"/>
</dbReference>
<reference evidence="1" key="1">
    <citation type="journal article" date="2022" name="Int. J. Mol. Sci.">
        <title>Draft Genome of Tanacetum Coccineum: Genomic Comparison of Closely Related Tanacetum-Family Plants.</title>
        <authorList>
            <person name="Yamashiro T."/>
            <person name="Shiraishi A."/>
            <person name="Nakayama K."/>
            <person name="Satake H."/>
        </authorList>
    </citation>
    <scope>NUCLEOTIDE SEQUENCE</scope>
</reference>
<keyword evidence="2" id="KW-1185">Reference proteome</keyword>
<accession>A0ABQ4YF23</accession>